<dbReference type="Proteomes" id="UP000000561">
    <property type="component" value="Chromosome 19"/>
</dbReference>
<dbReference type="CDD" id="cd00167">
    <property type="entry name" value="SANT"/>
    <property type="match status" value="3"/>
</dbReference>
<proteinExistence type="predicted"/>
<dbReference type="AlphaFoldDB" id="A0A0D1DQI0"/>
<dbReference type="PROSITE" id="PS51293">
    <property type="entry name" value="SANT"/>
    <property type="match status" value="1"/>
</dbReference>
<dbReference type="GeneID" id="23566562"/>
<dbReference type="PROSITE" id="PS50090">
    <property type="entry name" value="MYB_LIKE"/>
    <property type="match status" value="3"/>
</dbReference>
<evidence type="ECO:0000313" key="5">
    <source>
        <dbReference type="Proteomes" id="UP000000561"/>
    </source>
</evidence>
<gene>
    <name evidence="4" type="ORF">UMAG_10544</name>
</gene>
<dbReference type="InterPro" id="IPR001005">
    <property type="entry name" value="SANT/Myb"/>
</dbReference>
<dbReference type="STRING" id="237631.A0A0D1DQI0"/>
<evidence type="ECO:0000313" key="4">
    <source>
        <dbReference type="EMBL" id="KIS66246.1"/>
    </source>
</evidence>
<dbReference type="GO" id="GO:0005634">
    <property type="term" value="C:nucleus"/>
    <property type="evidence" value="ECO:0000318"/>
    <property type="project" value="GO_Central"/>
</dbReference>
<dbReference type="PANTHER" id="PTHR45614:SF254">
    <property type="entry name" value="TRANSCRIPTIONAL REGULATORY PROTEIN TOD6"/>
    <property type="match status" value="1"/>
</dbReference>
<protein>
    <submittedName>
        <fullName evidence="4">Uncharacterized protein</fullName>
    </submittedName>
</protein>
<dbReference type="PANTHER" id="PTHR45614">
    <property type="entry name" value="MYB PROTEIN-RELATED"/>
    <property type="match status" value="1"/>
</dbReference>
<reference evidence="4 5" key="1">
    <citation type="journal article" date="2006" name="Nature">
        <title>Insights from the genome of the biotrophic fungal plant pathogen Ustilago maydis.</title>
        <authorList>
            <person name="Kamper J."/>
            <person name="Kahmann R."/>
            <person name="Bolker M."/>
            <person name="Ma L.J."/>
            <person name="Brefort T."/>
            <person name="Saville B.J."/>
            <person name="Banuett F."/>
            <person name="Kronstad J.W."/>
            <person name="Gold S.E."/>
            <person name="Muller O."/>
            <person name="Perlin M.H."/>
            <person name="Wosten H.A."/>
            <person name="de Vries R."/>
            <person name="Ruiz-Herrera J."/>
            <person name="Reynaga-Pena C.G."/>
            <person name="Snetselaar K."/>
            <person name="McCann M."/>
            <person name="Perez-Martin J."/>
            <person name="Feldbrugge M."/>
            <person name="Basse C.W."/>
            <person name="Steinberg G."/>
            <person name="Ibeas J.I."/>
            <person name="Holloman W."/>
            <person name="Guzman P."/>
            <person name="Farman M."/>
            <person name="Stajich J.E."/>
            <person name="Sentandreu R."/>
            <person name="Gonzalez-Prieto J.M."/>
            <person name="Kennell J.C."/>
            <person name="Molina L."/>
            <person name="Schirawski J."/>
            <person name="Mendoza-Mendoza A."/>
            <person name="Greilinger D."/>
            <person name="Munch K."/>
            <person name="Rossel N."/>
            <person name="Scherer M."/>
            <person name="Vranes M."/>
            <person name="Ladendorf O."/>
            <person name="Vincon V."/>
            <person name="Fuchs U."/>
            <person name="Sandrock B."/>
            <person name="Meng S."/>
            <person name="Ho E.C."/>
            <person name="Cahill M.J."/>
            <person name="Boyce K.J."/>
            <person name="Klose J."/>
            <person name="Klosterman S.J."/>
            <person name="Deelstra H.J."/>
            <person name="Ortiz-Castellanos L."/>
            <person name="Li W."/>
            <person name="Sanchez-Alonso P."/>
            <person name="Schreier P.H."/>
            <person name="Hauser-Hahn I."/>
            <person name="Vaupel M."/>
            <person name="Koopmann E."/>
            <person name="Friedrich G."/>
            <person name="Voss H."/>
            <person name="Schluter T."/>
            <person name="Margolis J."/>
            <person name="Platt D."/>
            <person name="Swimmer C."/>
            <person name="Gnirke A."/>
            <person name="Chen F."/>
            <person name="Vysotskaia V."/>
            <person name="Mannhaupt G."/>
            <person name="Guldener U."/>
            <person name="Munsterkotter M."/>
            <person name="Haase D."/>
            <person name="Oesterheld M."/>
            <person name="Mewes H.W."/>
            <person name="Mauceli E.W."/>
            <person name="DeCaprio D."/>
            <person name="Wade C.M."/>
            <person name="Butler J."/>
            <person name="Young S."/>
            <person name="Jaffe D.B."/>
            <person name="Calvo S."/>
            <person name="Nusbaum C."/>
            <person name="Galagan J."/>
            <person name="Birren B.W."/>
        </authorList>
    </citation>
    <scope>NUCLEOTIDE SEQUENCE [LARGE SCALE GENOMIC DNA]</scope>
    <source>
        <strain evidence="5">DSM 14603 / FGSC 9021 / UM521</strain>
    </source>
</reference>
<dbReference type="OrthoDB" id="2143914at2759"/>
<dbReference type="InParanoid" id="A0A0D1DQI0"/>
<dbReference type="KEGG" id="uma:UMAG_10544"/>
<dbReference type="SMART" id="SM00717">
    <property type="entry name" value="SANT"/>
    <property type="match status" value="3"/>
</dbReference>
<feature type="domain" description="HTH myb-type" evidence="3">
    <location>
        <begin position="16"/>
        <end position="78"/>
    </location>
</feature>
<sequence>MACLDSNFDTIPSSTDRLHRKGSWTPSEDALLTKLMQKCNGKPTEKNGAKKQVNWVSVAQHFERRNAKDCRKRWSSSLCPGISRGSWTPSEDKLLQQGMQIYPGQWAKIATYVGTRTGDQCSSRWRVLSSGADWNEERDRILLDFVNRHGKRWAEVRRQWLPMFTNAECRNRYHRIIRRLSADKRHETEIETLKLVCNRDAAGPSLLPSLTDEGKVLDVAGSASSLASTSRRASSSSIFSSCISGGEDLAAGSTSSIFLNQGVQKREEPMLAMVQQMMTNEHARGTLMQLAETIVSVSHTLNQDQSPQPTDSATRDDGLFLTHWLTSVFNSNSDAAGMCDTSMLGVSNTSTTQVGEKAWSDVLGLSNCEAMSTPTTTSTTLSADSSVSPTAIVSTTAAAADFAPMVSAQNYTGNVFDSSMRNWTDACLSQAWICPNYAPNNFSSPNGVDTGSNNLVGSRQSLDAVTHSSMPSLVHRSSGWWG</sequence>
<accession>A0A0D1DQI0</accession>
<evidence type="ECO:0000259" key="3">
    <source>
        <dbReference type="PROSITE" id="PS51294"/>
    </source>
</evidence>
<evidence type="ECO:0000259" key="1">
    <source>
        <dbReference type="PROSITE" id="PS50090"/>
    </source>
</evidence>
<feature type="domain" description="HTH myb-type" evidence="3">
    <location>
        <begin position="80"/>
        <end position="133"/>
    </location>
</feature>
<feature type="domain" description="Myb-like" evidence="1">
    <location>
        <begin position="79"/>
        <end position="129"/>
    </location>
</feature>
<evidence type="ECO:0000259" key="2">
    <source>
        <dbReference type="PROSITE" id="PS51293"/>
    </source>
</evidence>
<dbReference type="VEuPathDB" id="FungiDB:UMAG_10544"/>
<dbReference type="EMBL" id="CM003158">
    <property type="protein sequence ID" value="KIS66246.1"/>
    <property type="molecule type" value="Genomic_DNA"/>
</dbReference>
<dbReference type="Gene3D" id="1.10.10.60">
    <property type="entry name" value="Homeodomain-like"/>
    <property type="match status" value="3"/>
</dbReference>
<keyword evidence="5" id="KW-1185">Reference proteome</keyword>
<dbReference type="InterPro" id="IPR050560">
    <property type="entry name" value="MYB_TF"/>
</dbReference>
<dbReference type="GO" id="GO:0006355">
    <property type="term" value="P:regulation of DNA-templated transcription"/>
    <property type="evidence" value="ECO:0000318"/>
    <property type="project" value="GO_Central"/>
</dbReference>
<name>A0A0D1DQI0_MYCMD</name>
<dbReference type="Pfam" id="PF00249">
    <property type="entry name" value="Myb_DNA-binding"/>
    <property type="match status" value="2"/>
</dbReference>
<feature type="domain" description="Myb-like" evidence="1">
    <location>
        <begin position="134"/>
        <end position="177"/>
    </location>
</feature>
<dbReference type="GO" id="GO:0000981">
    <property type="term" value="F:DNA-binding transcription factor activity, RNA polymerase II-specific"/>
    <property type="evidence" value="ECO:0000318"/>
    <property type="project" value="GO_Central"/>
</dbReference>
<dbReference type="InterPro" id="IPR017884">
    <property type="entry name" value="SANT_dom"/>
</dbReference>
<dbReference type="InterPro" id="IPR017930">
    <property type="entry name" value="Myb_dom"/>
</dbReference>
<dbReference type="SUPFAM" id="SSF46689">
    <property type="entry name" value="Homeodomain-like"/>
    <property type="match status" value="2"/>
</dbReference>
<dbReference type="eggNOG" id="KOG0048">
    <property type="taxonomic scope" value="Eukaryota"/>
</dbReference>
<dbReference type="RefSeq" id="XP_011392145.1">
    <property type="nucleotide sequence ID" value="XM_011393843.1"/>
</dbReference>
<dbReference type="InterPro" id="IPR009057">
    <property type="entry name" value="Homeodomain-like_sf"/>
</dbReference>
<dbReference type="PROSITE" id="PS51294">
    <property type="entry name" value="HTH_MYB"/>
    <property type="match status" value="2"/>
</dbReference>
<organism evidence="4 5">
    <name type="scientific">Mycosarcoma maydis</name>
    <name type="common">Corn smut fungus</name>
    <name type="synonym">Ustilago maydis</name>
    <dbReference type="NCBI Taxonomy" id="5270"/>
    <lineage>
        <taxon>Eukaryota</taxon>
        <taxon>Fungi</taxon>
        <taxon>Dikarya</taxon>
        <taxon>Basidiomycota</taxon>
        <taxon>Ustilaginomycotina</taxon>
        <taxon>Ustilaginomycetes</taxon>
        <taxon>Ustilaginales</taxon>
        <taxon>Ustilaginaceae</taxon>
        <taxon>Mycosarcoma</taxon>
    </lineage>
</organism>
<feature type="domain" description="Myb-like" evidence="1">
    <location>
        <begin position="20"/>
        <end position="78"/>
    </location>
</feature>
<dbReference type="GO" id="GO:0000978">
    <property type="term" value="F:RNA polymerase II cis-regulatory region sequence-specific DNA binding"/>
    <property type="evidence" value="ECO:0000318"/>
    <property type="project" value="GO_Central"/>
</dbReference>
<feature type="domain" description="SANT" evidence="2">
    <location>
        <begin position="82"/>
        <end position="121"/>
    </location>
</feature>